<feature type="domain" description="BZIP" evidence="2">
    <location>
        <begin position="29"/>
        <end position="44"/>
    </location>
</feature>
<dbReference type="Pfam" id="PF11905">
    <property type="entry name" value="DUF3425"/>
    <property type="match status" value="1"/>
</dbReference>
<dbReference type="PANTHER" id="PTHR38116:SF5">
    <property type="entry name" value="BZIP DOMAIN-CONTAINING PROTEIN"/>
    <property type="match status" value="1"/>
</dbReference>
<dbReference type="EMBL" id="HG792020">
    <property type="protein sequence ID" value="CDM37222.1"/>
    <property type="molecule type" value="Genomic_DNA"/>
</dbReference>
<dbReference type="AlphaFoldDB" id="W6R5Y4"/>
<dbReference type="InterPro" id="IPR004827">
    <property type="entry name" value="bZIP"/>
</dbReference>
<protein>
    <submittedName>
        <fullName evidence="3">Basic-leucine zipper domain</fullName>
    </submittedName>
</protein>
<evidence type="ECO:0000313" key="3">
    <source>
        <dbReference type="EMBL" id="CDM37222.1"/>
    </source>
</evidence>
<evidence type="ECO:0000256" key="1">
    <source>
        <dbReference type="SAM" id="MobiDB-lite"/>
    </source>
</evidence>
<organism evidence="3 4">
    <name type="scientific">Penicillium roqueforti (strain FM164)</name>
    <dbReference type="NCBI Taxonomy" id="1365484"/>
    <lineage>
        <taxon>Eukaryota</taxon>
        <taxon>Fungi</taxon>
        <taxon>Dikarya</taxon>
        <taxon>Ascomycota</taxon>
        <taxon>Pezizomycotina</taxon>
        <taxon>Eurotiomycetes</taxon>
        <taxon>Eurotiomycetidae</taxon>
        <taxon>Eurotiales</taxon>
        <taxon>Aspergillaceae</taxon>
        <taxon>Penicillium</taxon>
    </lineage>
</organism>
<dbReference type="Proteomes" id="UP000030686">
    <property type="component" value="Unassembled WGS sequence"/>
</dbReference>
<feature type="compositionally biased region" description="Polar residues" evidence="1">
    <location>
        <begin position="1"/>
        <end position="12"/>
    </location>
</feature>
<name>W6R5Y4_PENRF</name>
<feature type="region of interest" description="Disordered" evidence="1">
    <location>
        <begin position="1"/>
        <end position="76"/>
    </location>
</feature>
<dbReference type="PANTHER" id="PTHR38116">
    <property type="entry name" value="CHROMOSOME 7, WHOLE GENOME SHOTGUN SEQUENCE"/>
    <property type="match status" value="1"/>
</dbReference>
<dbReference type="OMA" id="ITRSMYC"/>
<evidence type="ECO:0000259" key="2">
    <source>
        <dbReference type="PROSITE" id="PS00036"/>
    </source>
</evidence>
<reference evidence="3" key="1">
    <citation type="journal article" date="2014" name="Nat. Commun.">
        <title>Multiple recent horizontal transfers of a large genomic region in cheese making fungi.</title>
        <authorList>
            <person name="Cheeseman K."/>
            <person name="Ropars J."/>
            <person name="Renault P."/>
            <person name="Dupont J."/>
            <person name="Gouzy J."/>
            <person name="Branca A."/>
            <person name="Abraham A.L."/>
            <person name="Ceppi M."/>
            <person name="Conseiller E."/>
            <person name="Debuchy R."/>
            <person name="Malagnac F."/>
            <person name="Goarin A."/>
            <person name="Silar P."/>
            <person name="Lacoste S."/>
            <person name="Sallet E."/>
            <person name="Bensimon A."/>
            <person name="Giraud T."/>
            <person name="Brygoo Y."/>
        </authorList>
    </citation>
    <scope>NUCLEOTIDE SEQUENCE [LARGE SCALE GENOMIC DNA]</scope>
    <source>
        <strain evidence="3">FM164</strain>
    </source>
</reference>
<dbReference type="OrthoDB" id="2245989at2759"/>
<gene>
    <name evidence="3" type="ORF">PROQFM164_S06g000183</name>
</gene>
<dbReference type="PROSITE" id="PS00036">
    <property type="entry name" value="BZIP_BASIC"/>
    <property type="match status" value="1"/>
</dbReference>
<evidence type="ECO:0000313" key="4">
    <source>
        <dbReference type="Proteomes" id="UP000030686"/>
    </source>
</evidence>
<dbReference type="GO" id="GO:0003700">
    <property type="term" value="F:DNA-binding transcription factor activity"/>
    <property type="evidence" value="ECO:0007669"/>
    <property type="project" value="InterPro"/>
</dbReference>
<sequence>MPFQTREGTLQRDSVGKAKRKPVRRDPEKRRQQNAQAQRKYREKFRERLESLEALAASATPGRATERTPAAGTGPSEAVATISSTTAPTHIAKSLPAYDTWDISTSSPSTATSRECQYFTPQSNDTLSAPSVWDFTTYCPQADTSPSSLSIWDSPTHVSRSDGTPLSPRIWDSTTHISQSDGTPPSLSVWDSTTHVDPSLLICDKQNDALGLYWTTNIDCGCSSPHFQIWTEGPAGPFSCGEVRILRFGSSAPAADPYANNLRIETVCTIAALSTLGIHVGITEETLCAEESLSPFFQSSTESADDMAKANMICTVKRTFKTLKPDLRPSSEQITVKHHPYIDILPFPTLRKGLIAHQEEVDEDDFFHDMLNGLVCWGGAGIGKKDRNNSTGYVSTGTPWDVRSWEAKVWFLKKYWTLLGGEDGELVRQSEWWRSTRGEDTPEISPQLEI</sequence>
<dbReference type="CDD" id="cd14688">
    <property type="entry name" value="bZIP_YAP"/>
    <property type="match status" value="1"/>
</dbReference>
<keyword evidence="4" id="KW-1185">Reference proteome</keyword>
<proteinExistence type="predicted"/>
<dbReference type="InterPro" id="IPR021833">
    <property type="entry name" value="DUF3425"/>
</dbReference>
<accession>W6R5Y4</accession>